<evidence type="ECO:0000256" key="2">
    <source>
        <dbReference type="ARBA" id="ARBA00001089"/>
    </source>
</evidence>
<dbReference type="InterPro" id="IPR043138">
    <property type="entry name" value="GGT_lsub"/>
</dbReference>
<dbReference type="PANTHER" id="PTHR43199">
    <property type="entry name" value="GLUTATHIONE HYDROLASE"/>
    <property type="match status" value="1"/>
</dbReference>
<keyword evidence="7 9" id="KW-0012">Acyltransferase</keyword>
<comment type="PTM">
    <text evidence="9">Cleaved by autocatalysis into a large and a small subunit.</text>
</comment>
<evidence type="ECO:0000313" key="12">
    <source>
        <dbReference type="Proteomes" id="UP001596494"/>
    </source>
</evidence>
<organism evidence="11 12">
    <name type="scientific">Halobacillus campisalis</name>
    <dbReference type="NCBI Taxonomy" id="435909"/>
    <lineage>
        <taxon>Bacteria</taxon>
        <taxon>Bacillati</taxon>
        <taxon>Bacillota</taxon>
        <taxon>Bacilli</taxon>
        <taxon>Bacillales</taxon>
        <taxon>Bacillaceae</taxon>
        <taxon>Halobacillus</taxon>
    </lineage>
</organism>
<dbReference type="EC" id="3.4.19.13" evidence="9"/>
<evidence type="ECO:0000256" key="10">
    <source>
        <dbReference type="SAM" id="MobiDB-lite"/>
    </source>
</evidence>
<comment type="catalytic activity">
    <reaction evidence="2 9">
        <text>glutathione + H2O = L-cysteinylglycine + L-glutamate</text>
        <dbReference type="Rhea" id="RHEA:28807"/>
        <dbReference type="ChEBI" id="CHEBI:15377"/>
        <dbReference type="ChEBI" id="CHEBI:29985"/>
        <dbReference type="ChEBI" id="CHEBI:57925"/>
        <dbReference type="ChEBI" id="CHEBI:61694"/>
        <dbReference type="EC" id="3.4.19.13"/>
    </reaction>
</comment>
<gene>
    <name evidence="11" type="primary">ggt</name>
    <name evidence="11" type="ORF">ACFQMN_11605</name>
</gene>
<evidence type="ECO:0000256" key="9">
    <source>
        <dbReference type="RuleBase" id="RU368036"/>
    </source>
</evidence>
<dbReference type="InterPro" id="IPR051792">
    <property type="entry name" value="GGT_bact"/>
</dbReference>
<dbReference type="Proteomes" id="UP001596494">
    <property type="component" value="Unassembled WGS sequence"/>
</dbReference>
<dbReference type="EC" id="2.3.2.2" evidence="9"/>
<evidence type="ECO:0000256" key="4">
    <source>
        <dbReference type="ARBA" id="ARBA00022679"/>
    </source>
</evidence>
<dbReference type="InterPro" id="IPR029055">
    <property type="entry name" value="Ntn_hydrolases_N"/>
</dbReference>
<evidence type="ECO:0000256" key="1">
    <source>
        <dbReference type="ARBA" id="ARBA00001049"/>
    </source>
</evidence>
<comment type="pathway">
    <text evidence="9">Sulfur metabolism; glutathione metabolism.</text>
</comment>
<dbReference type="Gene3D" id="3.60.20.40">
    <property type="match status" value="1"/>
</dbReference>
<protein>
    <recommendedName>
        <fullName evidence="9">Glutathione hydrolase proenzyme</fullName>
        <ecNumber evidence="9">2.3.2.2</ecNumber>
        <ecNumber evidence="9">3.4.19.13</ecNumber>
    </recommendedName>
    <component>
        <recommendedName>
            <fullName evidence="9">Glutathione hydrolase large chain</fullName>
        </recommendedName>
    </component>
    <component>
        <recommendedName>
            <fullName evidence="9">Glutathione hydrolase small chain</fullName>
        </recommendedName>
    </component>
</protein>
<keyword evidence="6 9" id="KW-0865">Zymogen</keyword>
<keyword evidence="4 9" id="KW-0808">Transferase</keyword>
<name>A0ABW2K486_9BACI</name>
<dbReference type="PANTHER" id="PTHR43199:SF1">
    <property type="entry name" value="GLUTATHIONE HYDROLASE PROENZYME"/>
    <property type="match status" value="1"/>
</dbReference>
<comment type="catalytic activity">
    <reaction evidence="1 9">
        <text>an S-substituted glutathione + H2O = an S-substituted L-cysteinylglycine + L-glutamate</text>
        <dbReference type="Rhea" id="RHEA:59468"/>
        <dbReference type="ChEBI" id="CHEBI:15377"/>
        <dbReference type="ChEBI" id="CHEBI:29985"/>
        <dbReference type="ChEBI" id="CHEBI:90779"/>
        <dbReference type="ChEBI" id="CHEBI:143103"/>
        <dbReference type="EC" id="3.4.19.13"/>
    </reaction>
</comment>
<dbReference type="Pfam" id="PF01019">
    <property type="entry name" value="G_glu_transpept"/>
    <property type="match status" value="1"/>
</dbReference>
<proteinExistence type="inferred from homology"/>
<keyword evidence="9" id="KW-0317">Glutathione biosynthesis</keyword>
<dbReference type="InterPro" id="IPR043137">
    <property type="entry name" value="GGT_ssub_C"/>
</dbReference>
<comment type="subunit">
    <text evidence="9">This enzyme consists of two polypeptide chains, which are synthesized in precursor form from a single polypeptide.</text>
</comment>
<dbReference type="NCBIfam" id="TIGR00066">
    <property type="entry name" value="g_glut_trans"/>
    <property type="match status" value="1"/>
</dbReference>
<dbReference type="PRINTS" id="PR01210">
    <property type="entry name" value="GGTRANSPTASE"/>
</dbReference>
<dbReference type="RefSeq" id="WP_289216651.1">
    <property type="nucleotide sequence ID" value="NZ_JAPVRC010000007.1"/>
</dbReference>
<evidence type="ECO:0000256" key="3">
    <source>
        <dbReference type="ARBA" id="ARBA00009381"/>
    </source>
</evidence>
<sequence>MSRSKTFNIMIIGLFILILILLNFRQSEQKTEDDDYKLNDATPDEEEVGSYGVTSDSTMATEVGMKVLDQGGNAVDAAIAVSFVLGVGEPYGSGIGGGGTMLIHPEKGSDESPVVYDYREVAPDSEDVPESGTGVPGFVQGMYDVHDDLGSVDMEQLIEPSINVASNGVTVSETLHNRLSDAQYRMPDLDHMYPDGEPIEAGEILKQQQLADTLRSIKDEGPDAFYKGHLANEITDSENKIRNDDLESYKVEVSEPIEGQFGDYDVLAPPPPSGGIMLLQSLEMADKVQIEDTKDKPVDFAMMMGMINRVSYKDRLEEVGDPSFTDVPTREMLSEDYIKELTSDIKGSDLSDEYRSNLDSDADLEDHENTTHFVVVDKDGMMVSATNTLSNFFGSGEYVEGFFLNNQLKNFSNNENSPNKPEPGKRPFSYTTPAILAKNDNPVIGIGASGGRRITSVVAQQLVRTVKFNEPIQAAVEEPRTFLELDEDTLQVESDYVFLEDPEEDSDVNVKYSDRTTYFGSVQGLVIDYENDNIHGASDPRRQGSWESE</sequence>
<accession>A0ABW2K486</accession>
<comment type="caution">
    <text evidence="11">The sequence shown here is derived from an EMBL/GenBank/DDBJ whole genome shotgun (WGS) entry which is preliminary data.</text>
</comment>
<evidence type="ECO:0000256" key="5">
    <source>
        <dbReference type="ARBA" id="ARBA00022801"/>
    </source>
</evidence>
<feature type="region of interest" description="Disordered" evidence="10">
    <location>
        <begin position="32"/>
        <end position="52"/>
    </location>
</feature>
<comment type="similarity">
    <text evidence="3 9">Belongs to the gamma-glutamyltransferase family.</text>
</comment>
<comment type="catalytic activity">
    <reaction evidence="8 9">
        <text>an N-terminal (5-L-glutamyl)-[peptide] + an alpha-amino acid = 5-L-glutamyl amino acid + an N-terminal L-alpha-aminoacyl-[peptide]</text>
        <dbReference type="Rhea" id="RHEA:23904"/>
        <dbReference type="Rhea" id="RHEA-COMP:9780"/>
        <dbReference type="Rhea" id="RHEA-COMP:9795"/>
        <dbReference type="ChEBI" id="CHEBI:77644"/>
        <dbReference type="ChEBI" id="CHEBI:78597"/>
        <dbReference type="ChEBI" id="CHEBI:78599"/>
        <dbReference type="ChEBI" id="CHEBI:78608"/>
        <dbReference type="EC" id="2.3.2.2"/>
    </reaction>
</comment>
<dbReference type="EMBL" id="JBHTBY010000009">
    <property type="protein sequence ID" value="MFC7321529.1"/>
    <property type="molecule type" value="Genomic_DNA"/>
</dbReference>
<keyword evidence="5 9" id="KW-0378">Hydrolase</keyword>
<evidence type="ECO:0000256" key="8">
    <source>
        <dbReference type="ARBA" id="ARBA00047417"/>
    </source>
</evidence>
<dbReference type="Gene3D" id="1.10.246.130">
    <property type="match status" value="1"/>
</dbReference>
<evidence type="ECO:0000313" key="11">
    <source>
        <dbReference type="EMBL" id="MFC7321529.1"/>
    </source>
</evidence>
<keyword evidence="12" id="KW-1185">Reference proteome</keyword>
<dbReference type="InterPro" id="IPR000101">
    <property type="entry name" value="GGT_peptidase"/>
</dbReference>
<evidence type="ECO:0000256" key="7">
    <source>
        <dbReference type="ARBA" id="ARBA00023315"/>
    </source>
</evidence>
<evidence type="ECO:0000256" key="6">
    <source>
        <dbReference type="ARBA" id="ARBA00023145"/>
    </source>
</evidence>
<dbReference type="SUPFAM" id="SSF56235">
    <property type="entry name" value="N-terminal nucleophile aminohydrolases (Ntn hydrolases)"/>
    <property type="match status" value="1"/>
</dbReference>
<reference evidence="12" key="1">
    <citation type="journal article" date="2019" name="Int. J. Syst. Evol. Microbiol.">
        <title>The Global Catalogue of Microorganisms (GCM) 10K type strain sequencing project: providing services to taxonomists for standard genome sequencing and annotation.</title>
        <authorList>
            <consortium name="The Broad Institute Genomics Platform"/>
            <consortium name="The Broad Institute Genome Sequencing Center for Infectious Disease"/>
            <person name="Wu L."/>
            <person name="Ma J."/>
        </authorList>
    </citation>
    <scope>NUCLEOTIDE SEQUENCE [LARGE SCALE GENOMIC DNA]</scope>
    <source>
        <strain evidence="12">CCUG 73951</strain>
    </source>
</reference>
<dbReference type="GO" id="GO:0103068">
    <property type="term" value="F:leukotriene C4 gamma-glutamyl transferase activity"/>
    <property type="evidence" value="ECO:0007669"/>
    <property type="project" value="UniProtKB-EC"/>
</dbReference>